<evidence type="ECO:0000256" key="4">
    <source>
        <dbReference type="RuleBase" id="RU003369"/>
    </source>
</evidence>
<dbReference type="SUPFAM" id="SSF51735">
    <property type="entry name" value="NAD(P)-binding Rossmann-fold domains"/>
    <property type="match status" value="1"/>
</dbReference>
<dbReference type="PANTHER" id="PTHR43128">
    <property type="entry name" value="L-2-HYDROXYCARBOXYLATE DEHYDROGENASE (NAD(P)(+))"/>
    <property type="match status" value="1"/>
</dbReference>
<keyword evidence="8" id="KW-1185">Reference proteome</keyword>
<dbReference type="InterPro" id="IPR001557">
    <property type="entry name" value="L-lactate/malate_DH"/>
</dbReference>
<dbReference type="GO" id="GO:0006089">
    <property type="term" value="P:lactate metabolic process"/>
    <property type="evidence" value="ECO:0007669"/>
    <property type="project" value="TreeGrafter"/>
</dbReference>
<evidence type="ECO:0000313" key="8">
    <source>
        <dbReference type="Proteomes" id="UP000051155"/>
    </source>
</evidence>
<dbReference type="PANTHER" id="PTHR43128:SF16">
    <property type="entry name" value="L-LACTATE DEHYDROGENASE"/>
    <property type="match status" value="1"/>
</dbReference>
<feature type="domain" description="Lactate/malate dehydrogenase C-terminal" evidence="6">
    <location>
        <begin position="146"/>
        <end position="225"/>
    </location>
</feature>
<proteinExistence type="inferred from homology"/>
<dbReference type="InterPro" id="IPR036291">
    <property type="entry name" value="NAD(P)-bd_dom_sf"/>
</dbReference>
<sequence>MKKQRKVILVGNGAVGSSFAFSLLQNMSSVELVVIDINKEKTMGDVLDLQDVTPMTGSSIVRAGTYEDATDADIAVVTAGVPRQPGETRLDLFKKNTNILKAIVMPIVNSGFDGCFVISSNPVDVLTTITQHLSGFSKEKVIGTGTSLDSARLCVELALKLNVLVSEVKNAYVLGEHGDSLFATFAEATVLGKKLSEIAALDKKSLQKLEESVRKRGSRIIDLKKQPIMGWQSV</sequence>
<dbReference type="InterPro" id="IPR022383">
    <property type="entry name" value="Lactate/malate_DH_C"/>
</dbReference>
<organism evidence="7 8">
    <name type="scientific">Liquorilactobacillus uvarum DSM 19971</name>
    <dbReference type="NCBI Taxonomy" id="1423812"/>
    <lineage>
        <taxon>Bacteria</taxon>
        <taxon>Bacillati</taxon>
        <taxon>Bacillota</taxon>
        <taxon>Bacilli</taxon>
        <taxon>Lactobacillales</taxon>
        <taxon>Lactobacillaceae</taxon>
        <taxon>Liquorilactobacillus</taxon>
    </lineage>
</organism>
<dbReference type="SUPFAM" id="SSF56327">
    <property type="entry name" value="LDH C-terminal domain-like"/>
    <property type="match status" value="1"/>
</dbReference>
<evidence type="ECO:0000256" key="1">
    <source>
        <dbReference type="ARBA" id="ARBA00006054"/>
    </source>
</evidence>
<dbReference type="Proteomes" id="UP000051155">
    <property type="component" value="Unassembled WGS sequence"/>
</dbReference>
<keyword evidence="2 4" id="KW-0560">Oxidoreductase</keyword>
<dbReference type="InterPro" id="IPR001236">
    <property type="entry name" value="Lactate/malate_DH_N"/>
</dbReference>
<gene>
    <name evidence="7" type="ORF">FD20_GL001482</name>
</gene>
<dbReference type="AlphaFoldDB" id="A0A0R1PSX3"/>
<evidence type="ECO:0000256" key="3">
    <source>
        <dbReference type="ARBA" id="ARBA00023027"/>
    </source>
</evidence>
<dbReference type="PRINTS" id="PR00086">
    <property type="entry name" value="LLDHDRGNASE"/>
</dbReference>
<dbReference type="STRING" id="1423812.FD20_GL001482"/>
<dbReference type="GO" id="GO:0004459">
    <property type="term" value="F:L-lactate dehydrogenase (NAD+) activity"/>
    <property type="evidence" value="ECO:0007669"/>
    <property type="project" value="InterPro"/>
</dbReference>
<evidence type="ECO:0000259" key="6">
    <source>
        <dbReference type="Pfam" id="PF02866"/>
    </source>
</evidence>
<dbReference type="Gene3D" id="3.90.110.10">
    <property type="entry name" value="Lactate dehydrogenase/glycoside hydrolase, family 4, C-terminal"/>
    <property type="match status" value="1"/>
</dbReference>
<dbReference type="Gene3D" id="3.40.50.720">
    <property type="entry name" value="NAD(P)-binding Rossmann-like Domain"/>
    <property type="match status" value="1"/>
</dbReference>
<dbReference type="Pfam" id="PF02866">
    <property type="entry name" value="Ldh_1_C"/>
    <property type="match status" value="1"/>
</dbReference>
<evidence type="ECO:0000256" key="2">
    <source>
        <dbReference type="ARBA" id="ARBA00023002"/>
    </source>
</evidence>
<name>A0A0R1PSX3_9LACO</name>
<reference evidence="7 8" key="1">
    <citation type="journal article" date="2015" name="Genome Announc.">
        <title>Expanding the biotechnology potential of lactobacilli through comparative genomics of 213 strains and associated genera.</title>
        <authorList>
            <person name="Sun Z."/>
            <person name="Harris H.M."/>
            <person name="McCann A."/>
            <person name="Guo C."/>
            <person name="Argimon S."/>
            <person name="Zhang W."/>
            <person name="Yang X."/>
            <person name="Jeffery I.B."/>
            <person name="Cooney J.C."/>
            <person name="Kagawa T.F."/>
            <person name="Liu W."/>
            <person name="Song Y."/>
            <person name="Salvetti E."/>
            <person name="Wrobel A."/>
            <person name="Rasinkangas P."/>
            <person name="Parkhill J."/>
            <person name="Rea M.C."/>
            <person name="O'Sullivan O."/>
            <person name="Ritari J."/>
            <person name="Douillard F.P."/>
            <person name="Paul Ross R."/>
            <person name="Yang R."/>
            <person name="Briner A.E."/>
            <person name="Felis G.E."/>
            <person name="de Vos W.M."/>
            <person name="Barrangou R."/>
            <person name="Klaenhammer T.R."/>
            <person name="Caufield P.W."/>
            <person name="Cui Y."/>
            <person name="Zhang H."/>
            <person name="O'Toole P.W."/>
        </authorList>
    </citation>
    <scope>NUCLEOTIDE SEQUENCE [LARGE SCALE GENOMIC DNA]</scope>
    <source>
        <strain evidence="7 8">DSM 19971</strain>
    </source>
</reference>
<dbReference type="Pfam" id="PF00056">
    <property type="entry name" value="Ldh_1_N"/>
    <property type="match status" value="1"/>
</dbReference>
<protein>
    <submittedName>
        <fullName evidence="7">L-lactate dehydrogenase</fullName>
    </submittedName>
</protein>
<evidence type="ECO:0000313" key="7">
    <source>
        <dbReference type="EMBL" id="KRL35655.1"/>
    </source>
</evidence>
<evidence type="ECO:0000259" key="5">
    <source>
        <dbReference type="Pfam" id="PF00056"/>
    </source>
</evidence>
<dbReference type="EMBL" id="AZEG01000031">
    <property type="protein sequence ID" value="KRL35655.1"/>
    <property type="molecule type" value="Genomic_DNA"/>
</dbReference>
<dbReference type="InterPro" id="IPR018177">
    <property type="entry name" value="L-lactate_DH_AS"/>
</dbReference>
<accession>A0A0R1PSX3</accession>
<comment type="similarity">
    <text evidence="1">Belongs to the LDH/MDH superfamily. LDH family.</text>
</comment>
<dbReference type="PROSITE" id="PS00064">
    <property type="entry name" value="L_LDH"/>
    <property type="match status" value="1"/>
</dbReference>
<keyword evidence="3" id="KW-0520">NAD</keyword>
<feature type="domain" description="Lactate/malate dehydrogenase N-terminal" evidence="5">
    <location>
        <begin position="6"/>
        <end position="143"/>
    </location>
</feature>
<dbReference type="PATRIC" id="fig|1423812.3.peg.1574"/>
<comment type="caution">
    <text evidence="7">The sequence shown here is derived from an EMBL/GenBank/DDBJ whole genome shotgun (WGS) entry which is preliminary data.</text>
</comment>
<dbReference type="InterPro" id="IPR015955">
    <property type="entry name" value="Lactate_DH/Glyco_Ohase_4_C"/>
</dbReference>